<dbReference type="RefSeq" id="WP_012160847.1">
    <property type="nucleotide sequence ID" value="NC_009925.1"/>
</dbReference>
<dbReference type="KEGG" id="amr:AM1_0146"/>
<sequence length="329" mass="37900">MTSPFFPVTYSTLACDALVSRILPHFQIKDITNCKLWHRGLSDVYLVETSEQPFVLRVSHAHWRTKSEIDFELELLVFLQQRDIPVARPLRTLDGQLSIEIEAPEGNRYAALFDFAPGQVPLGDLNYTQGQKLGETIGRLHQVATDFHSQAHRQPLTLDYLLDDSLDAIAPFLQHRPKDREYIIEIIAEIKNKLQGMPKDPPFWSVCWGDPHSGNVHFTDDNQVTLFDFDQCGYGWRAFELAKFLHVSARTGMEKKVRNSFLEGYQTVQAVTPKEEDSIQPFSQAAHIWQWSIGLKSAKVHDNCRLDDSYFSHRIQQLKMLSSPEWELF</sequence>
<name>B0C6D9_ACAM1</name>
<dbReference type="Gene3D" id="3.30.200.20">
    <property type="entry name" value="Phosphorylase Kinase, domain 1"/>
    <property type="match status" value="1"/>
</dbReference>
<comment type="similarity">
    <text evidence="1">Belongs to the pseudomonas-type ThrB family.</text>
</comment>
<protein>
    <submittedName>
        <fullName evidence="3">Phosphotransferase enzyme family, putative</fullName>
    </submittedName>
</protein>
<dbReference type="Proteomes" id="UP000000268">
    <property type="component" value="Chromosome"/>
</dbReference>
<keyword evidence="4" id="KW-1185">Reference proteome</keyword>
<dbReference type="Pfam" id="PF01636">
    <property type="entry name" value="APH"/>
    <property type="match status" value="1"/>
</dbReference>
<dbReference type="InterPro" id="IPR011009">
    <property type="entry name" value="Kinase-like_dom_sf"/>
</dbReference>
<dbReference type="PANTHER" id="PTHR21064">
    <property type="entry name" value="AMINOGLYCOSIDE PHOSPHOTRANSFERASE DOMAIN-CONTAINING PROTEIN-RELATED"/>
    <property type="match status" value="1"/>
</dbReference>
<organism evidence="3 4">
    <name type="scientific">Acaryochloris marina (strain MBIC 11017)</name>
    <dbReference type="NCBI Taxonomy" id="329726"/>
    <lineage>
        <taxon>Bacteria</taxon>
        <taxon>Bacillati</taxon>
        <taxon>Cyanobacteriota</taxon>
        <taxon>Cyanophyceae</taxon>
        <taxon>Acaryochloridales</taxon>
        <taxon>Acaryochloridaceae</taxon>
        <taxon>Acaryochloris</taxon>
    </lineage>
</organism>
<dbReference type="PANTHER" id="PTHR21064:SF6">
    <property type="entry name" value="AMINOGLYCOSIDE PHOSPHOTRANSFERASE DOMAIN-CONTAINING PROTEIN"/>
    <property type="match status" value="1"/>
</dbReference>
<evidence type="ECO:0000256" key="1">
    <source>
        <dbReference type="ARBA" id="ARBA00038240"/>
    </source>
</evidence>
<evidence type="ECO:0000313" key="4">
    <source>
        <dbReference type="Proteomes" id="UP000000268"/>
    </source>
</evidence>
<dbReference type="GO" id="GO:0009088">
    <property type="term" value="P:threonine biosynthetic process"/>
    <property type="evidence" value="ECO:0007669"/>
    <property type="project" value="TreeGrafter"/>
</dbReference>
<dbReference type="InterPro" id="IPR002575">
    <property type="entry name" value="Aminoglycoside_PTrfase"/>
</dbReference>
<dbReference type="GO" id="GO:0004413">
    <property type="term" value="F:homoserine kinase activity"/>
    <property type="evidence" value="ECO:0007669"/>
    <property type="project" value="TreeGrafter"/>
</dbReference>
<reference evidence="3 4" key="1">
    <citation type="journal article" date="2008" name="Proc. Natl. Acad. Sci. U.S.A.">
        <title>Niche adaptation and genome expansion in the chlorophyll d-producing cyanobacterium Acaryochloris marina.</title>
        <authorList>
            <person name="Swingley W.D."/>
            <person name="Chen M."/>
            <person name="Cheung P.C."/>
            <person name="Conrad A.L."/>
            <person name="Dejesa L.C."/>
            <person name="Hao J."/>
            <person name="Honchak B.M."/>
            <person name="Karbach L.E."/>
            <person name="Kurdoglu A."/>
            <person name="Lahiri S."/>
            <person name="Mastrian S.D."/>
            <person name="Miyashita H."/>
            <person name="Page L."/>
            <person name="Ramakrishna P."/>
            <person name="Satoh S."/>
            <person name="Sattley W.M."/>
            <person name="Shimada Y."/>
            <person name="Taylor H.L."/>
            <person name="Tomo T."/>
            <person name="Tsuchiya T."/>
            <person name="Wang Z.T."/>
            <person name="Raymond J."/>
            <person name="Mimuro M."/>
            <person name="Blankenship R.E."/>
            <person name="Touchman J.W."/>
        </authorList>
    </citation>
    <scope>NUCLEOTIDE SEQUENCE [LARGE SCALE GENOMIC DNA]</scope>
    <source>
        <strain evidence="4">MBIC 11017</strain>
    </source>
</reference>
<evidence type="ECO:0000313" key="3">
    <source>
        <dbReference type="EMBL" id="ABW25233.1"/>
    </source>
</evidence>
<accession>B0C6D9</accession>
<dbReference type="AlphaFoldDB" id="B0C6D9"/>
<dbReference type="SUPFAM" id="SSF56112">
    <property type="entry name" value="Protein kinase-like (PK-like)"/>
    <property type="match status" value="1"/>
</dbReference>
<dbReference type="OrthoDB" id="9800774at2"/>
<dbReference type="HOGENOM" id="CLU_044821_0_0_3"/>
<evidence type="ECO:0000259" key="2">
    <source>
        <dbReference type="Pfam" id="PF01636"/>
    </source>
</evidence>
<dbReference type="EMBL" id="CP000828">
    <property type="protein sequence ID" value="ABW25233.1"/>
    <property type="molecule type" value="Genomic_DNA"/>
</dbReference>
<dbReference type="STRING" id="329726.AM1_0146"/>
<dbReference type="InterPro" id="IPR050249">
    <property type="entry name" value="Pseudomonas-type_ThrB"/>
</dbReference>
<dbReference type="Gene3D" id="3.90.1200.10">
    <property type="match status" value="1"/>
</dbReference>
<dbReference type="eggNOG" id="COG2334">
    <property type="taxonomic scope" value="Bacteria"/>
</dbReference>
<proteinExistence type="inferred from homology"/>
<feature type="domain" description="Aminoglycoside phosphotransferase" evidence="2">
    <location>
        <begin position="40"/>
        <end position="266"/>
    </location>
</feature>
<keyword evidence="3" id="KW-0808">Transferase</keyword>
<gene>
    <name evidence="3" type="ordered locus">AM1_0146</name>
</gene>